<dbReference type="Proteomes" id="UP000054549">
    <property type="component" value="Unassembled WGS sequence"/>
</dbReference>
<dbReference type="PROSITE" id="PS50144">
    <property type="entry name" value="MATH"/>
    <property type="match status" value="1"/>
</dbReference>
<organism evidence="3 4">
    <name type="scientific">Amanita muscaria (strain Koide BX008)</name>
    <dbReference type="NCBI Taxonomy" id="946122"/>
    <lineage>
        <taxon>Eukaryota</taxon>
        <taxon>Fungi</taxon>
        <taxon>Dikarya</taxon>
        <taxon>Basidiomycota</taxon>
        <taxon>Agaricomycotina</taxon>
        <taxon>Agaricomycetes</taxon>
        <taxon>Agaricomycetidae</taxon>
        <taxon>Agaricales</taxon>
        <taxon>Pluteineae</taxon>
        <taxon>Amanitaceae</taxon>
        <taxon>Amanita</taxon>
    </lineage>
</organism>
<evidence type="ECO:0000259" key="2">
    <source>
        <dbReference type="PROSITE" id="PS50144"/>
    </source>
</evidence>
<evidence type="ECO:0000256" key="1">
    <source>
        <dbReference type="SAM" id="MobiDB-lite"/>
    </source>
</evidence>
<name>A0A0C2XG56_AMAMK</name>
<dbReference type="OrthoDB" id="6359816at2759"/>
<dbReference type="Gene3D" id="3.30.710.10">
    <property type="entry name" value="Potassium Channel Kv1.1, Chain A"/>
    <property type="match status" value="2"/>
</dbReference>
<reference evidence="3 4" key="1">
    <citation type="submission" date="2014-04" db="EMBL/GenBank/DDBJ databases">
        <title>Evolutionary Origins and Diversification of the Mycorrhizal Mutualists.</title>
        <authorList>
            <consortium name="DOE Joint Genome Institute"/>
            <consortium name="Mycorrhizal Genomics Consortium"/>
            <person name="Kohler A."/>
            <person name="Kuo A."/>
            <person name="Nagy L.G."/>
            <person name="Floudas D."/>
            <person name="Copeland A."/>
            <person name="Barry K.W."/>
            <person name="Cichocki N."/>
            <person name="Veneault-Fourrey C."/>
            <person name="LaButti K."/>
            <person name="Lindquist E.A."/>
            <person name="Lipzen A."/>
            <person name="Lundell T."/>
            <person name="Morin E."/>
            <person name="Murat C."/>
            <person name="Riley R."/>
            <person name="Ohm R."/>
            <person name="Sun H."/>
            <person name="Tunlid A."/>
            <person name="Henrissat B."/>
            <person name="Grigoriev I.V."/>
            <person name="Hibbett D.S."/>
            <person name="Martin F."/>
        </authorList>
    </citation>
    <scope>NUCLEOTIDE SEQUENCE [LARGE SCALE GENOMIC DNA]</scope>
    <source>
        <strain evidence="3 4">Koide BX008</strain>
    </source>
</reference>
<dbReference type="InterPro" id="IPR008974">
    <property type="entry name" value="TRAF-like"/>
</dbReference>
<dbReference type="InParanoid" id="A0A0C2XG56"/>
<evidence type="ECO:0000313" key="3">
    <source>
        <dbReference type="EMBL" id="KIL67873.1"/>
    </source>
</evidence>
<dbReference type="SUPFAM" id="SSF54695">
    <property type="entry name" value="POZ domain"/>
    <property type="match status" value="1"/>
</dbReference>
<keyword evidence="4" id="KW-1185">Reference proteome</keyword>
<feature type="domain" description="MATH" evidence="2">
    <location>
        <begin position="14"/>
        <end position="162"/>
    </location>
</feature>
<dbReference type="InterPro" id="IPR002083">
    <property type="entry name" value="MATH/TRAF_dom"/>
</dbReference>
<feature type="compositionally biased region" description="Acidic residues" evidence="1">
    <location>
        <begin position="261"/>
        <end position="284"/>
    </location>
</feature>
<dbReference type="SUPFAM" id="SSF49599">
    <property type="entry name" value="TRAF domain-like"/>
    <property type="match status" value="1"/>
</dbReference>
<dbReference type="Gene3D" id="2.60.210.10">
    <property type="entry name" value="Apoptosis, Tumor Necrosis Factor Receptor Associated Protein 2, Chain A"/>
    <property type="match status" value="1"/>
</dbReference>
<dbReference type="InterPro" id="IPR011333">
    <property type="entry name" value="SKP1/BTB/POZ_sf"/>
</dbReference>
<dbReference type="CDD" id="cd00121">
    <property type="entry name" value="MATH"/>
    <property type="match status" value="1"/>
</dbReference>
<dbReference type="HOGENOM" id="CLU_017785_0_0_1"/>
<dbReference type="STRING" id="946122.A0A0C2XG56"/>
<evidence type="ECO:0000313" key="4">
    <source>
        <dbReference type="Proteomes" id="UP000054549"/>
    </source>
</evidence>
<dbReference type="PANTHER" id="PTHR24413">
    <property type="entry name" value="SPECKLE-TYPE POZ PROTEIN"/>
    <property type="match status" value="1"/>
</dbReference>
<dbReference type="Pfam" id="PF22486">
    <property type="entry name" value="MATH_2"/>
    <property type="match status" value="1"/>
</dbReference>
<dbReference type="AlphaFoldDB" id="A0A0C2XG56"/>
<accession>A0A0C2XG56</accession>
<dbReference type="EMBL" id="KN818230">
    <property type="protein sequence ID" value="KIL67873.1"/>
    <property type="molecule type" value="Genomic_DNA"/>
</dbReference>
<gene>
    <name evidence="3" type="ORF">M378DRAFT_159077</name>
</gene>
<feature type="region of interest" description="Disordered" evidence="1">
    <location>
        <begin position="248"/>
        <end position="286"/>
    </location>
</feature>
<protein>
    <recommendedName>
        <fullName evidence="2">MATH domain-containing protein</fullName>
    </recommendedName>
</protein>
<proteinExistence type="predicted"/>
<sequence length="557" mass="62219">MNTETEQEYQETTCITFEWTLRGLKALFDSTKGEHKSKVTKSPLFGGGRWQILFYANSGLPKDGGAEGNFVSLYLACEPTTEEKEGAITDSGRWIREGVYKFSFELRNLSKTMTYNTKEAQNHSFSWKNANWGWAQFARRDTIYYQAQSIKSQDALVIICTITSSPYVPPPMPSVPRRSVPKPLVDIMGALLDDPLHSDVEFIIPRHANSLKNAKTIWASKRILQRVEYFDAMFSANFAEGTSTEALPVADRESSKGFTDYFEDSDQEDEDDSGYSIMDEDDSQSEGHDAFAGYLAVSAPKTDDSPMQEPGTSDDQSIAESIALTPSTRTSHVTELVAMEDPPEYSKMKVIVRDAAYVTYRAVLYYLYTDFVVFAPLSSTFTSSSDLVAAPASSASASINTLETQGLNAPVKKSSQAISTATSRKEWIKEWCQANPGKPLPCSAKAVYRLADRLGLIDLKDRAAQYIYKALTIDNIAYEVFSPFSATHDEIRKVLVGFFLSNWQDIRNSDAMKNVWKQIRNGRHPGFEEVWPVIVQNLEFKPSSGANGPSDDPIKMF</sequence>